<sequence length="398" mass="41526">MSDSPENSDARGSEAKPAGPLSDLLIVDLSRVLAGPYATMVLADLGARVIKVEQPGKGDDSRHIGPFNAAGQSAYFSSINRGKQSIALDLKDAAHRETFEALLAKADVVVENYRPGVMEKLGYGWAALHARFPRLIYAAASGFGHTGPDRDKAAYDMVVQAMGGIMSITGHPGGPPTRVGTSVGDITAGLFTVIGILSAVHHRAATGEGMFVDVAMLDGQIAILENAIARYAVTGVAPGPLGARHPSITPFAAYACADGHVVIAAGNDALWGKLCDAICAPELKDDPRFATNATRTDHAEEVAAVIEARLAGLTAGEALALCEAAGIPSGPLQDTEQALNHRQVRARNMVIQTGFPDGAPLTAAGNPVKLSAYPDPTTRPKAPRLDEHRDAILKELGL</sequence>
<dbReference type="GO" id="GO:0016740">
    <property type="term" value="F:transferase activity"/>
    <property type="evidence" value="ECO:0007669"/>
    <property type="project" value="UniProtKB-KW"/>
</dbReference>
<organism evidence="2 3">
    <name type="scientific">Sphingoaurantiacus capsulatus</name>
    <dbReference type="NCBI Taxonomy" id="1771310"/>
    <lineage>
        <taxon>Bacteria</taxon>
        <taxon>Pseudomonadati</taxon>
        <taxon>Pseudomonadota</taxon>
        <taxon>Alphaproteobacteria</taxon>
        <taxon>Sphingomonadales</taxon>
        <taxon>Sphingosinicellaceae</taxon>
        <taxon>Sphingoaurantiacus</taxon>
    </lineage>
</organism>
<dbReference type="SUPFAM" id="SSF89796">
    <property type="entry name" value="CoA-transferase family III (CaiB/BaiF)"/>
    <property type="match status" value="1"/>
</dbReference>
<dbReference type="InterPro" id="IPR003673">
    <property type="entry name" value="CoA-Trfase_fam_III"/>
</dbReference>
<dbReference type="RefSeq" id="WP_380859988.1">
    <property type="nucleotide sequence ID" value="NZ_JBHRXV010000006.1"/>
</dbReference>
<proteinExistence type="predicted"/>
<gene>
    <name evidence="2" type="ORF">ACFOMD_08810</name>
</gene>
<dbReference type="PANTHER" id="PTHR48207">
    <property type="entry name" value="SUCCINATE--HYDROXYMETHYLGLUTARATE COA-TRANSFERASE"/>
    <property type="match status" value="1"/>
</dbReference>
<comment type="caution">
    <text evidence="2">The sequence shown here is derived from an EMBL/GenBank/DDBJ whole genome shotgun (WGS) entry which is preliminary data.</text>
</comment>
<dbReference type="Gene3D" id="3.30.1540.10">
    <property type="entry name" value="formyl-coa transferase, domain 3"/>
    <property type="match status" value="1"/>
</dbReference>
<dbReference type="Gene3D" id="3.40.50.10540">
    <property type="entry name" value="Crotonobetainyl-coa:carnitine coa-transferase, domain 1"/>
    <property type="match status" value="1"/>
</dbReference>
<keyword evidence="3" id="KW-1185">Reference proteome</keyword>
<dbReference type="InterPro" id="IPR023606">
    <property type="entry name" value="CoA-Trfase_III_dom_1_sf"/>
</dbReference>
<accession>A0ABV7X970</accession>
<dbReference type="PANTHER" id="PTHR48207:SF3">
    <property type="entry name" value="SUCCINATE--HYDROXYMETHYLGLUTARATE COA-TRANSFERASE"/>
    <property type="match status" value="1"/>
</dbReference>
<dbReference type="EMBL" id="JBHRXV010000006">
    <property type="protein sequence ID" value="MFC3712669.1"/>
    <property type="molecule type" value="Genomic_DNA"/>
</dbReference>
<evidence type="ECO:0000313" key="2">
    <source>
        <dbReference type="EMBL" id="MFC3712669.1"/>
    </source>
</evidence>
<dbReference type="InterPro" id="IPR050483">
    <property type="entry name" value="CoA-transferase_III_domain"/>
</dbReference>
<dbReference type="Proteomes" id="UP001595615">
    <property type="component" value="Unassembled WGS sequence"/>
</dbReference>
<evidence type="ECO:0000313" key="3">
    <source>
        <dbReference type="Proteomes" id="UP001595615"/>
    </source>
</evidence>
<name>A0ABV7X970_9SPHN</name>
<protein>
    <submittedName>
        <fullName evidence="2">CaiB/BaiF CoA transferase family protein</fullName>
    </submittedName>
</protein>
<keyword evidence="1 2" id="KW-0808">Transferase</keyword>
<reference evidence="3" key="1">
    <citation type="journal article" date="2019" name="Int. J. Syst. Evol. Microbiol.">
        <title>The Global Catalogue of Microorganisms (GCM) 10K type strain sequencing project: providing services to taxonomists for standard genome sequencing and annotation.</title>
        <authorList>
            <consortium name="The Broad Institute Genomics Platform"/>
            <consortium name="The Broad Institute Genome Sequencing Center for Infectious Disease"/>
            <person name="Wu L."/>
            <person name="Ma J."/>
        </authorList>
    </citation>
    <scope>NUCLEOTIDE SEQUENCE [LARGE SCALE GENOMIC DNA]</scope>
    <source>
        <strain evidence="3">KCTC 42644</strain>
    </source>
</reference>
<dbReference type="Pfam" id="PF02515">
    <property type="entry name" value="CoA_transf_3"/>
    <property type="match status" value="1"/>
</dbReference>
<evidence type="ECO:0000256" key="1">
    <source>
        <dbReference type="ARBA" id="ARBA00022679"/>
    </source>
</evidence>
<dbReference type="InterPro" id="IPR044855">
    <property type="entry name" value="CoA-Trfase_III_dom3_sf"/>
</dbReference>